<evidence type="ECO:0000313" key="3">
    <source>
        <dbReference type="Proteomes" id="UP001497453"/>
    </source>
</evidence>
<keyword evidence="3" id="KW-1185">Reference proteome</keyword>
<sequence length="375" mass="41135">MSACHESIRLLTSTRTNSILGIRMSTRIPILVLGATGYIGGSVLARLLAHSDRDEFDITALVRSPRNAARLDSFGITTVIGTLEEAGKLEVLASQAHVVFSMADAKNLRAIQAILRGLRKRREDTGDLPLLIHNSGTACLNDDARGMYSSDVIYDDMKPEQIEALPSSQPHRQVDMAIVEADQRGYLRSYIILPSSVYGIVSGPLVNARVQNPYARLMPHFIRCALDRGQVGMVGNGVSTWNNVEIGELTDLYMILLETLLAEPEKAGHGSEGYYFAENGEHTWCELSRAIGVALRQLGISKNIEPTSLNEEEVAKYGGTLEGGYALGTNARCRANRARALGWRPTKTTNDMLDSLKAQSQALIMEQQAKQQMMM</sequence>
<evidence type="ECO:0000259" key="1">
    <source>
        <dbReference type="Pfam" id="PF05368"/>
    </source>
</evidence>
<dbReference type="SUPFAM" id="SSF51735">
    <property type="entry name" value="NAD(P)-binding Rossmann-fold domains"/>
    <property type="match status" value="1"/>
</dbReference>
<name>A0ABP1D7F7_9APHY</name>
<dbReference type="InterPro" id="IPR008030">
    <property type="entry name" value="NmrA-like"/>
</dbReference>
<dbReference type="InterPro" id="IPR036291">
    <property type="entry name" value="NAD(P)-bd_dom_sf"/>
</dbReference>
<accession>A0ABP1D7F7</accession>
<dbReference type="PANTHER" id="PTHR48079:SF6">
    <property type="entry name" value="NAD(P)-BINDING DOMAIN-CONTAINING PROTEIN-RELATED"/>
    <property type="match status" value="1"/>
</dbReference>
<dbReference type="Proteomes" id="UP001497453">
    <property type="component" value="Chromosome 2"/>
</dbReference>
<dbReference type="Pfam" id="PF05368">
    <property type="entry name" value="NmrA"/>
    <property type="match status" value="1"/>
</dbReference>
<proteinExistence type="predicted"/>
<evidence type="ECO:0000313" key="2">
    <source>
        <dbReference type="EMBL" id="CAL1702854.1"/>
    </source>
</evidence>
<dbReference type="EMBL" id="OZ037945">
    <property type="protein sequence ID" value="CAL1702854.1"/>
    <property type="molecule type" value="Genomic_DNA"/>
</dbReference>
<reference evidence="3" key="1">
    <citation type="submission" date="2024-04" db="EMBL/GenBank/DDBJ databases">
        <authorList>
            <person name="Shaw F."/>
            <person name="Minotto A."/>
        </authorList>
    </citation>
    <scope>NUCLEOTIDE SEQUENCE [LARGE SCALE GENOMIC DNA]</scope>
</reference>
<dbReference type="PANTHER" id="PTHR48079">
    <property type="entry name" value="PROTEIN YEEZ"/>
    <property type="match status" value="1"/>
</dbReference>
<feature type="domain" description="NmrA-like" evidence="1">
    <location>
        <begin position="30"/>
        <end position="104"/>
    </location>
</feature>
<organism evidence="2 3">
    <name type="scientific">Somion occarium</name>
    <dbReference type="NCBI Taxonomy" id="3059160"/>
    <lineage>
        <taxon>Eukaryota</taxon>
        <taxon>Fungi</taxon>
        <taxon>Dikarya</taxon>
        <taxon>Basidiomycota</taxon>
        <taxon>Agaricomycotina</taxon>
        <taxon>Agaricomycetes</taxon>
        <taxon>Polyporales</taxon>
        <taxon>Cerrenaceae</taxon>
        <taxon>Somion</taxon>
    </lineage>
</organism>
<protein>
    <recommendedName>
        <fullName evidence="1">NmrA-like domain-containing protein</fullName>
    </recommendedName>
</protein>
<dbReference type="InterPro" id="IPR051783">
    <property type="entry name" value="NAD(P)-dependent_oxidoreduct"/>
</dbReference>
<dbReference type="Gene3D" id="3.40.50.720">
    <property type="entry name" value="NAD(P)-binding Rossmann-like Domain"/>
    <property type="match status" value="1"/>
</dbReference>
<gene>
    <name evidence="2" type="ORF">GFSPODELE1_LOCUS4269</name>
</gene>